<reference evidence="1 2" key="1">
    <citation type="journal article" date="2024" name="Ann. Entomol. Soc. Am.">
        <title>Genomic analyses of the southern and eastern yellowjacket wasps (Hymenoptera: Vespidae) reveal evolutionary signatures of social life.</title>
        <authorList>
            <person name="Catto M.A."/>
            <person name="Caine P.B."/>
            <person name="Orr S.E."/>
            <person name="Hunt B.G."/>
            <person name="Goodisman M.A.D."/>
        </authorList>
    </citation>
    <scope>NUCLEOTIDE SEQUENCE [LARGE SCALE GENOMIC DNA]</scope>
    <source>
        <strain evidence="1">233</strain>
        <tissue evidence="1">Head and thorax</tissue>
    </source>
</reference>
<sequence>MILSSPLEANCRQDARRYALESELIVRRDKDYSPAMKCMEPRILVCFGVFSIWGRKEDAAARRVKAPITAIDTPIPIVTVLACHHALGISQKLQILFYF</sequence>
<proteinExistence type="predicted"/>
<keyword evidence="2" id="KW-1185">Reference proteome</keyword>
<comment type="caution">
    <text evidence="1">The sequence shown here is derived from an EMBL/GenBank/DDBJ whole genome shotgun (WGS) entry which is preliminary data.</text>
</comment>
<organism evidence="1 2">
    <name type="scientific">Vespula squamosa</name>
    <name type="common">Southern yellow jacket</name>
    <name type="synonym">Wasp</name>
    <dbReference type="NCBI Taxonomy" id="30214"/>
    <lineage>
        <taxon>Eukaryota</taxon>
        <taxon>Metazoa</taxon>
        <taxon>Ecdysozoa</taxon>
        <taxon>Arthropoda</taxon>
        <taxon>Hexapoda</taxon>
        <taxon>Insecta</taxon>
        <taxon>Pterygota</taxon>
        <taxon>Neoptera</taxon>
        <taxon>Endopterygota</taxon>
        <taxon>Hymenoptera</taxon>
        <taxon>Apocrita</taxon>
        <taxon>Aculeata</taxon>
        <taxon>Vespoidea</taxon>
        <taxon>Vespidae</taxon>
        <taxon>Vespinae</taxon>
        <taxon>Vespula</taxon>
    </lineage>
</organism>
<dbReference type="EMBL" id="JAUDFV010000153">
    <property type="protein sequence ID" value="KAL2717419.1"/>
    <property type="molecule type" value="Genomic_DNA"/>
</dbReference>
<dbReference type="Proteomes" id="UP001607302">
    <property type="component" value="Unassembled WGS sequence"/>
</dbReference>
<dbReference type="AlphaFoldDB" id="A0ABD2A9W4"/>
<accession>A0ABD2A9W4</accession>
<gene>
    <name evidence="1" type="ORF">V1478_013119</name>
</gene>
<protein>
    <submittedName>
        <fullName evidence="1">Uncharacterized protein</fullName>
    </submittedName>
</protein>
<evidence type="ECO:0000313" key="2">
    <source>
        <dbReference type="Proteomes" id="UP001607302"/>
    </source>
</evidence>
<evidence type="ECO:0000313" key="1">
    <source>
        <dbReference type="EMBL" id="KAL2717419.1"/>
    </source>
</evidence>
<name>A0ABD2A9W4_VESSQ</name>